<dbReference type="OrthoDB" id="3215519at2"/>
<dbReference type="STRING" id="417102.CA982_15905"/>
<dbReference type="AlphaFoldDB" id="A0A2C9ZK22"/>
<organism evidence="1 2">
    <name type="scientific">Gordonia lacunae</name>
    <dbReference type="NCBI Taxonomy" id="417102"/>
    <lineage>
        <taxon>Bacteria</taxon>
        <taxon>Bacillati</taxon>
        <taxon>Actinomycetota</taxon>
        <taxon>Actinomycetes</taxon>
        <taxon>Mycobacteriales</taxon>
        <taxon>Gordoniaceae</taxon>
        <taxon>Gordonia</taxon>
    </lineage>
</organism>
<dbReference type="EMBL" id="NGFO01000018">
    <property type="protein sequence ID" value="OUC77699.1"/>
    <property type="molecule type" value="Genomic_DNA"/>
</dbReference>
<name>A0A2C9ZK22_9ACTN</name>
<proteinExistence type="predicted"/>
<dbReference type="Proteomes" id="UP000194632">
    <property type="component" value="Unassembled WGS sequence"/>
</dbReference>
<dbReference type="Pfam" id="PF13459">
    <property type="entry name" value="Fer4_15"/>
    <property type="match status" value="1"/>
</dbReference>
<dbReference type="Gene3D" id="3.30.70.20">
    <property type="match status" value="1"/>
</dbReference>
<dbReference type="SUPFAM" id="SSF54862">
    <property type="entry name" value="4Fe-4S ferredoxins"/>
    <property type="match status" value="1"/>
</dbReference>
<comment type="caution">
    <text evidence="1">The sequence shown here is derived from an EMBL/GenBank/DDBJ whole genome shotgun (WGS) entry which is preliminary data.</text>
</comment>
<dbReference type="RefSeq" id="WP_086536251.1">
    <property type="nucleotide sequence ID" value="NZ_JBLKRZ010000002.1"/>
</dbReference>
<protein>
    <submittedName>
        <fullName evidence="1">Ferredoxin</fullName>
    </submittedName>
</protein>
<keyword evidence="2" id="KW-1185">Reference proteome</keyword>
<evidence type="ECO:0000313" key="1">
    <source>
        <dbReference type="EMBL" id="OUC77699.1"/>
    </source>
</evidence>
<reference evidence="1 2" key="1">
    <citation type="submission" date="2017-05" db="EMBL/GenBank/DDBJ databases">
        <title>Biotechnological potential of actinobacteria isolated from South African environments.</title>
        <authorList>
            <person name="Le Roes-Hill M."/>
            <person name="Prins A."/>
            <person name="Durrell K.A."/>
        </authorList>
    </citation>
    <scope>NUCLEOTIDE SEQUENCE [LARGE SCALE GENOMIC DNA]</scope>
    <source>
        <strain evidence="1">BS2</strain>
    </source>
</reference>
<evidence type="ECO:0000313" key="2">
    <source>
        <dbReference type="Proteomes" id="UP000194632"/>
    </source>
</evidence>
<sequence>MSSPQPSTLTVDRVACAGHGLCYGVAPDLIDADDQGDPVVPERPLAPEEAALARDAVAMCPERALALQTTELTTPKD</sequence>
<gene>
    <name evidence="1" type="ORF">CA982_15905</name>
</gene>
<accession>A0A2C9ZK22</accession>